<feature type="compositionally biased region" description="Low complexity" evidence="1">
    <location>
        <begin position="147"/>
        <end position="157"/>
    </location>
</feature>
<feature type="compositionally biased region" description="Basic and acidic residues" evidence="1">
    <location>
        <begin position="88"/>
        <end position="100"/>
    </location>
</feature>
<evidence type="ECO:0000313" key="2">
    <source>
        <dbReference type="EMBL" id="CAG9854372.1"/>
    </source>
</evidence>
<accession>A0A9N9TGI6</accession>
<reference evidence="2" key="1">
    <citation type="submission" date="2022-01" db="EMBL/GenBank/DDBJ databases">
        <authorList>
            <person name="King R."/>
        </authorList>
    </citation>
    <scope>NUCLEOTIDE SEQUENCE</scope>
</reference>
<dbReference type="OrthoDB" id="6784670at2759"/>
<name>A0A9N9TGI6_PHYSR</name>
<protein>
    <submittedName>
        <fullName evidence="2">Uncharacterized protein</fullName>
    </submittedName>
</protein>
<feature type="compositionally biased region" description="Polar residues" evidence="1">
    <location>
        <begin position="101"/>
        <end position="121"/>
    </location>
</feature>
<sequence>MANPNTKPQKPALFTPAAPQLIHVYYPASMMQRATGTIPQAPVANPNSQNQMPSVPIVTNNHHQQTFPRQQQHKRRSNAIPVIDPDTGADHLLELFEDNSHPSSGESSARQTPQPSAATQSHNKEVQAKFAKQVLQALNKDTTSVDQQPQQQQQQQQQHHHSFVPPAPPKDEHHSVIRR</sequence>
<feature type="compositionally biased region" description="Basic and acidic residues" evidence="1">
    <location>
        <begin position="169"/>
        <end position="179"/>
    </location>
</feature>
<evidence type="ECO:0000256" key="1">
    <source>
        <dbReference type="SAM" id="MobiDB-lite"/>
    </source>
</evidence>
<feature type="region of interest" description="Disordered" evidence="1">
    <location>
        <begin position="63"/>
        <end position="179"/>
    </location>
</feature>
<dbReference type="AlphaFoldDB" id="A0A9N9TGI6"/>
<gene>
    <name evidence="2" type="ORF">PHYEVI_LOCUS835</name>
</gene>
<proteinExistence type="predicted"/>
<organism evidence="2 3">
    <name type="scientific">Phyllotreta striolata</name>
    <name type="common">Striped flea beetle</name>
    <name type="synonym">Crioceris striolata</name>
    <dbReference type="NCBI Taxonomy" id="444603"/>
    <lineage>
        <taxon>Eukaryota</taxon>
        <taxon>Metazoa</taxon>
        <taxon>Ecdysozoa</taxon>
        <taxon>Arthropoda</taxon>
        <taxon>Hexapoda</taxon>
        <taxon>Insecta</taxon>
        <taxon>Pterygota</taxon>
        <taxon>Neoptera</taxon>
        <taxon>Endopterygota</taxon>
        <taxon>Coleoptera</taxon>
        <taxon>Polyphaga</taxon>
        <taxon>Cucujiformia</taxon>
        <taxon>Chrysomeloidea</taxon>
        <taxon>Chrysomelidae</taxon>
        <taxon>Galerucinae</taxon>
        <taxon>Alticini</taxon>
        <taxon>Phyllotreta</taxon>
    </lineage>
</organism>
<dbReference type="EMBL" id="OU900094">
    <property type="protein sequence ID" value="CAG9854372.1"/>
    <property type="molecule type" value="Genomic_DNA"/>
</dbReference>
<dbReference type="Proteomes" id="UP001153712">
    <property type="component" value="Chromosome 1"/>
</dbReference>
<evidence type="ECO:0000313" key="3">
    <source>
        <dbReference type="Proteomes" id="UP001153712"/>
    </source>
</evidence>
<keyword evidence="3" id="KW-1185">Reference proteome</keyword>